<name>A0A9W6X3A9_9STRA</name>
<dbReference type="Proteomes" id="UP001165083">
    <property type="component" value="Unassembled WGS sequence"/>
</dbReference>
<keyword evidence="2" id="KW-1185">Reference proteome</keyword>
<protein>
    <submittedName>
        <fullName evidence="1">Unnamed protein product</fullName>
    </submittedName>
</protein>
<reference evidence="1" key="1">
    <citation type="submission" date="2023-04" db="EMBL/GenBank/DDBJ databases">
        <title>Phytophthora lilii NBRC 32176.</title>
        <authorList>
            <person name="Ichikawa N."/>
            <person name="Sato H."/>
            <person name="Tonouchi N."/>
        </authorList>
    </citation>
    <scope>NUCLEOTIDE SEQUENCE</scope>
    <source>
        <strain evidence="1">NBRC 32176</strain>
    </source>
</reference>
<sequence length="285" mass="32075">MGNAAAVQSVAESSRRRLLLQQYNRQPKNVLVSHSLMQALQQRHFQNLQSSHAMRRGKRELLPVNKNKEPLQSLPLHEIYEVLTCDFGVQLALEELPAALRYLGCRLVESPTAVSNANEERYSVQELVGYLAPRRILRQVKRPCKCPCSSEFSHNNVTIWQAAKIGDLEVLEAVCEDHGEAYRALDDFGSSPLYYSSLCGREVAVDFVLRAYERDCRKISPDELLRCVTNALNQHTRALLQQKMTLEEVLKAKELSSNSDVGGEDEDDDAAGSAWFGLLADDEDK</sequence>
<accession>A0A9W6X3A9</accession>
<dbReference type="EMBL" id="BSXW01000723">
    <property type="protein sequence ID" value="GMF28601.1"/>
    <property type="molecule type" value="Genomic_DNA"/>
</dbReference>
<evidence type="ECO:0000313" key="1">
    <source>
        <dbReference type="EMBL" id="GMF28601.1"/>
    </source>
</evidence>
<comment type="caution">
    <text evidence="1">The sequence shown here is derived from an EMBL/GenBank/DDBJ whole genome shotgun (WGS) entry which is preliminary data.</text>
</comment>
<dbReference type="OrthoDB" id="684045at2759"/>
<dbReference type="AlphaFoldDB" id="A0A9W6X3A9"/>
<gene>
    <name evidence="1" type="ORF">Plil01_001206900</name>
</gene>
<organism evidence="1 2">
    <name type="scientific">Phytophthora lilii</name>
    <dbReference type="NCBI Taxonomy" id="2077276"/>
    <lineage>
        <taxon>Eukaryota</taxon>
        <taxon>Sar</taxon>
        <taxon>Stramenopiles</taxon>
        <taxon>Oomycota</taxon>
        <taxon>Peronosporomycetes</taxon>
        <taxon>Peronosporales</taxon>
        <taxon>Peronosporaceae</taxon>
        <taxon>Phytophthora</taxon>
    </lineage>
</organism>
<evidence type="ECO:0000313" key="2">
    <source>
        <dbReference type="Proteomes" id="UP001165083"/>
    </source>
</evidence>
<proteinExistence type="predicted"/>